<feature type="non-terminal residue" evidence="2">
    <location>
        <position position="97"/>
    </location>
</feature>
<dbReference type="RefSeq" id="XP_014145873.1">
    <property type="nucleotide sequence ID" value="XM_014290398.1"/>
</dbReference>
<dbReference type="Proteomes" id="UP000054560">
    <property type="component" value="Unassembled WGS sequence"/>
</dbReference>
<accession>A0A0L0F5T5</accession>
<evidence type="ECO:0000313" key="3">
    <source>
        <dbReference type="Proteomes" id="UP000054560"/>
    </source>
</evidence>
<gene>
    <name evidence="2" type="ORF">SARC_15480</name>
</gene>
<feature type="compositionally biased region" description="Low complexity" evidence="1">
    <location>
        <begin position="37"/>
        <end position="48"/>
    </location>
</feature>
<dbReference type="AlphaFoldDB" id="A0A0L0F5T5"/>
<evidence type="ECO:0000313" key="2">
    <source>
        <dbReference type="EMBL" id="KNC71971.1"/>
    </source>
</evidence>
<name>A0A0L0F5T5_9EUKA</name>
<reference evidence="2 3" key="1">
    <citation type="submission" date="2011-02" db="EMBL/GenBank/DDBJ databases">
        <title>The Genome Sequence of Sphaeroforma arctica JP610.</title>
        <authorList>
            <consortium name="The Broad Institute Genome Sequencing Platform"/>
            <person name="Russ C."/>
            <person name="Cuomo C."/>
            <person name="Young S.K."/>
            <person name="Zeng Q."/>
            <person name="Gargeya S."/>
            <person name="Alvarado L."/>
            <person name="Berlin A."/>
            <person name="Chapman S.B."/>
            <person name="Chen Z."/>
            <person name="Freedman E."/>
            <person name="Gellesch M."/>
            <person name="Goldberg J."/>
            <person name="Griggs A."/>
            <person name="Gujja S."/>
            <person name="Heilman E."/>
            <person name="Heiman D."/>
            <person name="Howarth C."/>
            <person name="Mehta T."/>
            <person name="Neiman D."/>
            <person name="Pearson M."/>
            <person name="Roberts A."/>
            <person name="Saif S."/>
            <person name="Shea T."/>
            <person name="Shenoy N."/>
            <person name="Sisk P."/>
            <person name="Stolte C."/>
            <person name="Sykes S."/>
            <person name="White J."/>
            <person name="Yandava C."/>
            <person name="Burger G."/>
            <person name="Gray M.W."/>
            <person name="Holland P.W.H."/>
            <person name="King N."/>
            <person name="Lang F.B.F."/>
            <person name="Roger A.J."/>
            <person name="Ruiz-Trillo I."/>
            <person name="Haas B."/>
            <person name="Nusbaum C."/>
            <person name="Birren B."/>
        </authorList>
    </citation>
    <scope>NUCLEOTIDE SEQUENCE [LARGE SCALE GENOMIC DNA]</scope>
    <source>
        <strain evidence="2 3">JP610</strain>
    </source>
</reference>
<dbReference type="EMBL" id="KQ247771">
    <property type="protein sequence ID" value="KNC71971.1"/>
    <property type="molecule type" value="Genomic_DNA"/>
</dbReference>
<feature type="region of interest" description="Disordered" evidence="1">
    <location>
        <begin position="1"/>
        <end position="62"/>
    </location>
</feature>
<organism evidence="2 3">
    <name type="scientific">Sphaeroforma arctica JP610</name>
    <dbReference type="NCBI Taxonomy" id="667725"/>
    <lineage>
        <taxon>Eukaryota</taxon>
        <taxon>Ichthyosporea</taxon>
        <taxon>Ichthyophonida</taxon>
        <taxon>Sphaeroforma</taxon>
    </lineage>
</organism>
<dbReference type="GeneID" id="25915984"/>
<proteinExistence type="predicted"/>
<keyword evidence="3" id="KW-1185">Reference proteome</keyword>
<evidence type="ECO:0000256" key="1">
    <source>
        <dbReference type="SAM" id="MobiDB-lite"/>
    </source>
</evidence>
<feature type="compositionally biased region" description="Basic residues" evidence="1">
    <location>
        <begin position="7"/>
        <end position="25"/>
    </location>
</feature>
<sequence length="97" mass="10778">MPEAQARHGHHTTHILHHSSKVKHTYKMEQDHVGSDLLSPNHLPNPLSTGSLHRRDSTGAPDELLSSDTVVVEGAVARRRDLVKAVWARNYFILGGM</sequence>
<protein>
    <submittedName>
        <fullName evidence="2">Uncharacterized protein</fullName>
    </submittedName>
</protein>